<feature type="domain" description="3-hydroxyisobutyrate dehydrogenase-like NAD-binding" evidence="6">
    <location>
        <begin position="167"/>
        <end position="262"/>
    </location>
</feature>
<evidence type="ECO:0000256" key="4">
    <source>
        <dbReference type="PIRSR" id="PIRSR000103-1"/>
    </source>
</evidence>
<dbReference type="Pfam" id="PF03446">
    <property type="entry name" value="NAD_binding_2"/>
    <property type="match status" value="1"/>
</dbReference>
<evidence type="ECO:0000313" key="8">
    <source>
        <dbReference type="Proteomes" id="UP001143463"/>
    </source>
</evidence>
<dbReference type="InterPro" id="IPR008927">
    <property type="entry name" value="6-PGluconate_DH-like_C_sf"/>
</dbReference>
<evidence type="ECO:0000256" key="1">
    <source>
        <dbReference type="ARBA" id="ARBA00009080"/>
    </source>
</evidence>
<dbReference type="InterPro" id="IPR015815">
    <property type="entry name" value="HIBADH-related"/>
</dbReference>
<reference evidence="7" key="2">
    <citation type="submission" date="2023-01" db="EMBL/GenBank/DDBJ databases">
        <authorList>
            <person name="Sun Q."/>
            <person name="Evtushenko L."/>
        </authorList>
    </citation>
    <scope>NUCLEOTIDE SEQUENCE</scope>
    <source>
        <strain evidence="7">VKM Ac-1069</strain>
    </source>
</reference>
<protein>
    <submittedName>
        <fullName evidence="7">6-phosphogluconate dehydrogenase</fullName>
    </submittedName>
</protein>
<dbReference type="SUPFAM" id="SSF48179">
    <property type="entry name" value="6-phosphogluconate dehydrogenase C-terminal domain-like"/>
    <property type="match status" value="1"/>
</dbReference>
<name>A0A9W6L6B9_9PSEU</name>
<dbReference type="InterPro" id="IPR036291">
    <property type="entry name" value="NAD(P)-bd_dom_sf"/>
</dbReference>
<keyword evidence="8" id="KW-1185">Reference proteome</keyword>
<keyword evidence="3" id="KW-0520">NAD</keyword>
<comment type="caution">
    <text evidence="7">The sequence shown here is derived from an EMBL/GenBank/DDBJ whole genome shotgun (WGS) entry which is preliminary data.</text>
</comment>
<keyword evidence="2" id="KW-0560">Oxidoreductase</keyword>
<dbReference type="Proteomes" id="UP001143463">
    <property type="component" value="Unassembled WGS sequence"/>
</dbReference>
<evidence type="ECO:0000256" key="3">
    <source>
        <dbReference type="ARBA" id="ARBA00023027"/>
    </source>
</evidence>
<dbReference type="Gene3D" id="3.40.50.720">
    <property type="entry name" value="NAD(P)-binding Rossmann-like Domain"/>
    <property type="match status" value="1"/>
</dbReference>
<dbReference type="GO" id="GO:0051287">
    <property type="term" value="F:NAD binding"/>
    <property type="evidence" value="ECO:0007669"/>
    <property type="project" value="InterPro"/>
</dbReference>
<dbReference type="Pfam" id="PF14833">
    <property type="entry name" value="NAD_binding_11"/>
    <property type="match status" value="1"/>
</dbReference>
<feature type="active site" evidence="4">
    <location>
        <position position="173"/>
    </location>
</feature>
<evidence type="ECO:0000259" key="5">
    <source>
        <dbReference type="Pfam" id="PF03446"/>
    </source>
</evidence>
<dbReference type="GO" id="GO:0016491">
    <property type="term" value="F:oxidoreductase activity"/>
    <property type="evidence" value="ECO:0007669"/>
    <property type="project" value="UniProtKB-KW"/>
</dbReference>
<evidence type="ECO:0000313" key="7">
    <source>
        <dbReference type="EMBL" id="GLL14477.1"/>
    </source>
</evidence>
<accession>A0A9W6L6B9</accession>
<evidence type="ECO:0000259" key="6">
    <source>
        <dbReference type="Pfam" id="PF14833"/>
    </source>
</evidence>
<dbReference type="PANTHER" id="PTHR43060">
    <property type="entry name" value="3-HYDROXYISOBUTYRATE DEHYDROGENASE-LIKE 1, MITOCHONDRIAL-RELATED"/>
    <property type="match status" value="1"/>
</dbReference>
<sequence>MTIRTVGVLGLGAMGRPMGRHLVAGGFDVVGYDPSAESVRRAEEVGVRGLASPKEVAQESDVVLIVVGFEEQVESVVFGDDGLLAGARPGLVLGLGSTVSPTYARDLAARLEGSGVDLLDMPVTRSDRAVESGTALVLAGGDPAVLDACRPVLATFATDVFALGGFGSGQVAKMVNNMILWACVAANDEGLRLAEELGVDPDRLREALVVSSAANFALIERADERPVPWAEKDMVIAQQEADKLRFAMPVGGLVKEAVKAFKLRKGYPTPGTGPR</sequence>
<dbReference type="AlphaFoldDB" id="A0A9W6L6B9"/>
<dbReference type="InterPro" id="IPR013328">
    <property type="entry name" value="6PGD_dom2"/>
</dbReference>
<dbReference type="GO" id="GO:0050661">
    <property type="term" value="F:NADP binding"/>
    <property type="evidence" value="ECO:0007669"/>
    <property type="project" value="InterPro"/>
</dbReference>
<gene>
    <name evidence="7" type="ORF">GCM10017577_56240</name>
</gene>
<reference evidence="7" key="1">
    <citation type="journal article" date="2014" name="Int. J. Syst. Evol. Microbiol.">
        <title>Complete genome sequence of Corynebacterium casei LMG S-19264T (=DSM 44701T), isolated from a smear-ripened cheese.</title>
        <authorList>
            <consortium name="US DOE Joint Genome Institute (JGI-PGF)"/>
            <person name="Walter F."/>
            <person name="Albersmeier A."/>
            <person name="Kalinowski J."/>
            <person name="Ruckert C."/>
        </authorList>
    </citation>
    <scope>NUCLEOTIDE SEQUENCE</scope>
    <source>
        <strain evidence="7">VKM Ac-1069</strain>
    </source>
</reference>
<dbReference type="SUPFAM" id="SSF51735">
    <property type="entry name" value="NAD(P)-binding Rossmann-fold domains"/>
    <property type="match status" value="1"/>
</dbReference>
<dbReference type="InterPro" id="IPR006115">
    <property type="entry name" value="6PGDH_NADP-bd"/>
</dbReference>
<evidence type="ECO:0000256" key="2">
    <source>
        <dbReference type="ARBA" id="ARBA00023002"/>
    </source>
</evidence>
<feature type="domain" description="6-phosphogluconate dehydrogenase NADP-binding" evidence="5">
    <location>
        <begin position="5"/>
        <end position="164"/>
    </location>
</feature>
<dbReference type="RefSeq" id="WP_051737983.1">
    <property type="nucleotide sequence ID" value="NZ_BAAAUZ010000032.1"/>
</dbReference>
<dbReference type="InterPro" id="IPR029154">
    <property type="entry name" value="HIBADH-like_NADP-bd"/>
</dbReference>
<organism evidence="7 8">
    <name type="scientific">Pseudonocardia halophobica</name>
    <dbReference type="NCBI Taxonomy" id="29401"/>
    <lineage>
        <taxon>Bacteria</taxon>
        <taxon>Bacillati</taxon>
        <taxon>Actinomycetota</taxon>
        <taxon>Actinomycetes</taxon>
        <taxon>Pseudonocardiales</taxon>
        <taxon>Pseudonocardiaceae</taxon>
        <taxon>Pseudonocardia</taxon>
    </lineage>
</organism>
<dbReference type="PIRSF" id="PIRSF000103">
    <property type="entry name" value="HIBADH"/>
    <property type="match status" value="1"/>
</dbReference>
<proteinExistence type="inferred from homology"/>
<dbReference type="EMBL" id="BSFQ01000032">
    <property type="protein sequence ID" value="GLL14477.1"/>
    <property type="molecule type" value="Genomic_DNA"/>
</dbReference>
<dbReference type="PANTHER" id="PTHR43060:SF15">
    <property type="entry name" value="3-HYDROXYISOBUTYRATE DEHYDROGENASE-LIKE 1, MITOCHONDRIAL-RELATED"/>
    <property type="match status" value="1"/>
</dbReference>
<comment type="similarity">
    <text evidence="1">Belongs to the HIBADH-related family.</text>
</comment>
<dbReference type="Gene3D" id="1.10.1040.10">
    <property type="entry name" value="N-(1-d-carboxylethyl)-l-norvaline Dehydrogenase, domain 2"/>
    <property type="match status" value="1"/>
</dbReference>